<feature type="domain" description="Fe2OG dioxygenase" evidence="8">
    <location>
        <begin position="78"/>
        <end position="176"/>
    </location>
</feature>
<evidence type="ECO:0000256" key="3">
    <source>
        <dbReference type="ARBA" id="ARBA00022896"/>
    </source>
</evidence>
<dbReference type="GO" id="GO:0016706">
    <property type="term" value="F:2-oxoglutarate-dependent dioxygenase activity"/>
    <property type="evidence" value="ECO:0007669"/>
    <property type="project" value="UniProtKB-UniRule"/>
</dbReference>
<dbReference type="Gene3D" id="4.10.860.20">
    <property type="entry name" value="Rabenosyn, Rab binding domain"/>
    <property type="match status" value="1"/>
</dbReference>
<dbReference type="AlphaFoldDB" id="A0A4R8IY50"/>
<dbReference type="Proteomes" id="UP000294914">
    <property type="component" value="Unassembled WGS sequence"/>
</dbReference>
<dbReference type="Gene3D" id="2.60.120.620">
    <property type="entry name" value="q2cbj1_9rhob like domain"/>
    <property type="match status" value="1"/>
</dbReference>
<evidence type="ECO:0000256" key="1">
    <source>
        <dbReference type="ARBA" id="ARBA00001961"/>
    </source>
</evidence>
<dbReference type="Pfam" id="PF18331">
    <property type="entry name" value="PKHD_C"/>
    <property type="match status" value="1"/>
</dbReference>
<comment type="cofactor">
    <cofactor evidence="7">
        <name>Fe(2+)</name>
        <dbReference type="ChEBI" id="CHEBI:29033"/>
    </cofactor>
    <text evidence="7">Binds 1 Fe(2+) ion per subunit.</text>
</comment>
<feature type="binding site" evidence="7">
    <location>
        <position position="167"/>
    </location>
    <ligand>
        <name>2-oxoglutarate</name>
        <dbReference type="ChEBI" id="CHEBI:16810"/>
    </ligand>
</feature>
<organism evidence="9 10">
    <name type="scientific">Thiohalophilus thiocyanatoxydans</name>
    <dbReference type="NCBI Taxonomy" id="381308"/>
    <lineage>
        <taxon>Bacteria</taxon>
        <taxon>Pseudomonadati</taxon>
        <taxon>Pseudomonadota</taxon>
        <taxon>Gammaproteobacteria</taxon>
        <taxon>Thiohalomonadales</taxon>
        <taxon>Thiohalophilaceae</taxon>
        <taxon>Thiohalophilus</taxon>
    </lineage>
</organism>
<dbReference type="PANTHER" id="PTHR41536:SF1">
    <property type="entry name" value="PKHD-TYPE HYDROXYLASE YBIX"/>
    <property type="match status" value="1"/>
</dbReference>
<comment type="caution">
    <text evidence="9">The sequence shown here is derived from an EMBL/GenBank/DDBJ whole genome shotgun (WGS) entry which is preliminary data.</text>
</comment>
<dbReference type="GO" id="GO:0006879">
    <property type="term" value="P:intracellular iron ion homeostasis"/>
    <property type="evidence" value="ECO:0007669"/>
    <property type="project" value="TreeGrafter"/>
</dbReference>
<dbReference type="GO" id="GO:0006974">
    <property type="term" value="P:DNA damage response"/>
    <property type="evidence" value="ECO:0007669"/>
    <property type="project" value="TreeGrafter"/>
</dbReference>
<protein>
    <submittedName>
        <fullName evidence="9">PKHD-type hydroxylase</fullName>
    </submittedName>
</protein>
<evidence type="ECO:0000256" key="6">
    <source>
        <dbReference type="ARBA" id="ARBA00023004"/>
    </source>
</evidence>
<keyword evidence="10" id="KW-1185">Reference proteome</keyword>
<dbReference type="NCBIfam" id="NF003974">
    <property type="entry name" value="PRK05467.1-3"/>
    <property type="match status" value="1"/>
</dbReference>
<dbReference type="InterPro" id="IPR023550">
    <property type="entry name" value="PKHD_hydroxylase"/>
</dbReference>
<name>A0A4R8IY50_9GAMM</name>
<keyword evidence="6 7" id="KW-0408">Iron</keyword>
<dbReference type="RefSeq" id="WP_134081982.1">
    <property type="nucleotide sequence ID" value="NZ_SOQX01000002.1"/>
</dbReference>
<dbReference type="EMBL" id="SOQX01000002">
    <property type="protein sequence ID" value="TDY02749.1"/>
    <property type="molecule type" value="Genomic_DNA"/>
</dbReference>
<dbReference type="GO" id="GO:0031418">
    <property type="term" value="F:L-ascorbic acid binding"/>
    <property type="evidence" value="ECO:0007669"/>
    <property type="project" value="UniProtKB-KW"/>
</dbReference>
<evidence type="ECO:0000313" key="9">
    <source>
        <dbReference type="EMBL" id="TDY02749.1"/>
    </source>
</evidence>
<keyword evidence="4 7" id="KW-0223">Dioxygenase</keyword>
<keyword evidence="3 7" id="KW-0847">Vitamin C</keyword>
<dbReference type="PANTHER" id="PTHR41536">
    <property type="entry name" value="PKHD-TYPE HYDROXYLASE YBIX"/>
    <property type="match status" value="1"/>
</dbReference>
<gene>
    <name evidence="9" type="ORF">EDC23_1130</name>
</gene>
<sequence>MLVTIPEVLDQQRLDYIRSVLDNARFADGKLSAGMAARRVKQNEELAADAQQLEQLNNLVMGNLVKHPLYQSAALPAKIAAPYYARYQSGMAYGDHVDDAVMGPAQGRYRSDVSTTVFLNRPDEYDGGELVIRTSFGEQTIKLPAGHAVVYPSSSVHHVNEVTRGTRLAAVTWAQSMIRDPAQRELLYGLNQARESLLQQRPDDDETRQVDIAYSNLFRMWAEI</sequence>
<dbReference type="InterPro" id="IPR006620">
    <property type="entry name" value="Pro_4_hyd_alph"/>
</dbReference>
<dbReference type="InterPro" id="IPR044862">
    <property type="entry name" value="Pro_4_hyd_alph_FE2OG_OXY"/>
</dbReference>
<evidence type="ECO:0000256" key="2">
    <source>
        <dbReference type="ARBA" id="ARBA00022723"/>
    </source>
</evidence>
<dbReference type="PROSITE" id="PS51471">
    <property type="entry name" value="FE2OG_OXY"/>
    <property type="match status" value="1"/>
</dbReference>
<evidence type="ECO:0000256" key="4">
    <source>
        <dbReference type="ARBA" id="ARBA00022964"/>
    </source>
</evidence>
<dbReference type="Pfam" id="PF13640">
    <property type="entry name" value="2OG-FeII_Oxy_3"/>
    <property type="match status" value="1"/>
</dbReference>
<feature type="binding site" evidence="7">
    <location>
        <position position="98"/>
    </location>
    <ligand>
        <name>Fe cation</name>
        <dbReference type="ChEBI" id="CHEBI:24875"/>
    </ligand>
</feature>
<evidence type="ECO:0000259" key="8">
    <source>
        <dbReference type="PROSITE" id="PS51471"/>
    </source>
</evidence>
<dbReference type="InterPro" id="IPR041097">
    <property type="entry name" value="PKHD_C"/>
</dbReference>
<keyword evidence="5 7" id="KW-0560">Oxidoreductase</keyword>
<dbReference type="InterPro" id="IPR005123">
    <property type="entry name" value="Oxoglu/Fe-dep_dioxygenase_dom"/>
</dbReference>
<proteinExistence type="inferred from homology"/>
<dbReference type="OrthoDB" id="9812472at2"/>
<evidence type="ECO:0000313" key="10">
    <source>
        <dbReference type="Proteomes" id="UP000294914"/>
    </source>
</evidence>
<feature type="binding site" evidence="7">
    <location>
        <position position="96"/>
    </location>
    <ligand>
        <name>Fe cation</name>
        <dbReference type="ChEBI" id="CHEBI:24875"/>
    </ligand>
</feature>
<evidence type="ECO:0000256" key="7">
    <source>
        <dbReference type="HAMAP-Rule" id="MF_00657"/>
    </source>
</evidence>
<dbReference type="GO" id="GO:0005506">
    <property type="term" value="F:iron ion binding"/>
    <property type="evidence" value="ECO:0007669"/>
    <property type="project" value="UniProtKB-UniRule"/>
</dbReference>
<dbReference type="HAMAP" id="MF_00657">
    <property type="entry name" value="Hydroxyl_YbiX"/>
    <property type="match status" value="1"/>
</dbReference>
<comment type="cofactor">
    <cofactor evidence="1 7">
        <name>L-ascorbate</name>
        <dbReference type="ChEBI" id="CHEBI:38290"/>
    </cofactor>
</comment>
<feature type="binding site" evidence="7">
    <location>
        <position position="157"/>
    </location>
    <ligand>
        <name>Fe cation</name>
        <dbReference type="ChEBI" id="CHEBI:24875"/>
    </ligand>
</feature>
<reference evidence="9 10" key="1">
    <citation type="submission" date="2019-03" db="EMBL/GenBank/DDBJ databases">
        <title>Genomic Encyclopedia of Type Strains, Phase IV (KMG-IV): sequencing the most valuable type-strain genomes for metagenomic binning, comparative biology and taxonomic classification.</title>
        <authorList>
            <person name="Goeker M."/>
        </authorList>
    </citation>
    <scope>NUCLEOTIDE SEQUENCE [LARGE SCALE GENOMIC DNA]</scope>
    <source>
        <strain evidence="9 10">DSM 16326</strain>
    </source>
</reference>
<dbReference type="SMART" id="SM00702">
    <property type="entry name" value="P4Hc"/>
    <property type="match status" value="1"/>
</dbReference>
<dbReference type="NCBIfam" id="NF003975">
    <property type="entry name" value="PRK05467.1-4"/>
    <property type="match status" value="1"/>
</dbReference>
<accession>A0A4R8IY50</accession>
<keyword evidence="2 7" id="KW-0479">Metal-binding</keyword>
<evidence type="ECO:0000256" key="5">
    <source>
        <dbReference type="ARBA" id="ARBA00023002"/>
    </source>
</evidence>